<reference evidence="3" key="1">
    <citation type="submission" date="2020-11" db="EMBL/GenBank/DDBJ databases">
        <authorList>
            <person name="Whiteford S."/>
        </authorList>
    </citation>
    <scope>NUCLEOTIDE SEQUENCE</scope>
</reference>
<feature type="region of interest" description="Disordered" evidence="2">
    <location>
        <begin position="195"/>
        <end position="263"/>
    </location>
</feature>
<proteinExistence type="predicted"/>
<name>A0A8S4G9C9_PLUXY</name>
<organism evidence="3 4">
    <name type="scientific">Plutella xylostella</name>
    <name type="common">Diamondback moth</name>
    <name type="synonym">Plutella maculipennis</name>
    <dbReference type="NCBI Taxonomy" id="51655"/>
    <lineage>
        <taxon>Eukaryota</taxon>
        <taxon>Metazoa</taxon>
        <taxon>Ecdysozoa</taxon>
        <taxon>Arthropoda</taxon>
        <taxon>Hexapoda</taxon>
        <taxon>Insecta</taxon>
        <taxon>Pterygota</taxon>
        <taxon>Neoptera</taxon>
        <taxon>Endopterygota</taxon>
        <taxon>Lepidoptera</taxon>
        <taxon>Glossata</taxon>
        <taxon>Ditrysia</taxon>
        <taxon>Yponomeutoidea</taxon>
        <taxon>Plutellidae</taxon>
        <taxon>Plutella</taxon>
    </lineage>
</organism>
<keyword evidence="1" id="KW-0175">Coiled coil</keyword>
<keyword evidence="4" id="KW-1185">Reference proteome</keyword>
<dbReference type="InterPro" id="IPR004244">
    <property type="entry name" value="Transposase_22"/>
</dbReference>
<dbReference type="PANTHER" id="PTHR11505">
    <property type="entry name" value="L1 TRANSPOSABLE ELEMENT-RELATED"/>
    <property type="match status" value="1"/>
</dbReference>
<evidence type="ECO:0000256" key="1">
    <source>
        <dbReference type="SAM" id="Coils"/>
    </source>
</evidence>
<feature type="coiled-coil region" evidence="1">
    <location>
        <begin position="1"/>
        <end position="68"/>
    </location>
</feature>
<evidence type="ECO:0000313" key="3">
    <source>
        <dbReference type="EMBL" id="CAG9136291.1"/>
    </source>
</evidence>
<dbReference type="Proteomes" id="UP000653454">
    <property type="component" value="Unassembled WGS sequence"/>
</dbReference>
<dbReference type="EMBL" id="CAJHNJ030000133">
    <property type="protein sequence ID" value="CAG9136291.1"/>
    <property type="molecule type" value="Genomic_DNA"/>
</dbReference>
<dbReference type="AlphaFoldDB" id="A0A8S4G9C9"/>
<gene>
    <name evidence="3" type="ORF">PLXY2_LOCUS14535</name>
</gene>
<accession>A0A8S4G9C9</accession>
<sequence>MEEVAAVLKQIKQDLSEQKQEMREMRDSIIQSLNENINEKFQKMDLRQTQLEQKVESQEKNITFLEKKIRMKNLIIFGVPETEKSYNDLESIVLQIINGKVKIGNCSSSDLENVHRVGKKGDKVRPILTTFSTMGMKIAVLKNKKLLDGTDYYIKEDFPKKVLEKRKELQDQLEKLKTQGKRAFLKYDTIVIIPEKNNQQNNNPQERRERKRNKSSSPKVPSVTICRETQSTPDTNNTIQPAKKNKYDIKRFLQEPPKTNTEY</sequence>
<feature type="compositionally biased region" description="Polar residues" evidence="2">
    <location>
        <begin position="227"/>
        <end position="240"/>
    </location>
</feature>
<evidence type="ECO:0000313" key="4">
    <source>
        <dbReference type="Proteomes" id="UP000653454"/>
    </source>
</evidence>
<protein>
    <submittedName>
        <fullName evidence="3">(diamondback moth) hypothetical protein</fullName>
    </submittedName>
</protein>
<feature type="compositionally biased region" description="Low complexity" evidence="2">
    <location>
        <begin position="195"/>
        <end position="204"/>
    </location>
</feature>
<evidence type="ECO:0000256" key="2">
    <source>
        <dbReference type="SAM" id="MobiDB-lite"/>
    </source>
</evidence>
<comment type="caution">
    <text evidence="3">The sequence shown here is derived from an EMBL/GenBank/DDBJ whole genome shotgun (WGS) entry which is preliminary data.</text>
</comment>